<dbReference type="PROSITE" id="PS51294">
    <property type="entry name" value="HTH_MYB"/>
    <property type="match status" value="1"/>
</dbReference>
<organism evidence="4 5">
    <name type="scientific">Triparma strigata</name>
    <dbReference type="NCBI Taxonomy" id="1606541"/>
    <lineage>
        <taxon>Eukaryota</taxon>
        <taxon>Sar</taxon>
        <taxon>Stramenopiles</taxon>
        <taxon>Ochrophyta</taxon>
        <taxon>Bolidophyceae</taxon>
        <taxon>Parmales</taxon>
        <taxon>Triparmaceae</taxon>
        <taxon>Triparma</taxon>
    </lineage>
</organism>
<keyword evidence="1" id="KW-0812">Transmembrane</keyword>
<protein>
    <submittedName>
        <fullName evidence="4">Uncharacterized protein</fullName>
    </submittedName>
</protein>
<dbReference type="PROSITE" id="PS50090">
    <property type="entry name" value="MYB_LIKE"/>
    <property type="match status" value="2"/>
</dbReference>
<keyword evidence="1" id="KW-1133">Transmembrane helix</keyword>
<dbReference type="InterPro" id="IPR017930">
    <property type="entry name" value="Myb_dom"/>
</dbReference>
<evidence type="ECO:0000313" key="5">
    <source>
        <dbReference type="Proteomes" id="UP001165085"/>
    </source>
</evidence>
<evidence type="ECO:0000259" key="2">
    <source>
        <dbReference type="PROSITE" id="PS50090"/>
    </source>
</evidence>
<dbReference type="OrthoDB" id="2143914at2759"/>
<feature type="domain" description="HTH myb-type" evidence="3">
    <location>
        <begin position="214"/>
        <end position="259"/>
    </location>
</feature>
<dbReference type="Gene3D" id="1.10.10.60">
    <property type="entry name" value="Homeodomain-like"/>
    <property type="match status" value="2"/>
</dbReference>
<dbReference type="CDD" id="cd00167">
    <property type="entry name" value="SANT"/>
    <property type="match status" value="1"/>
</dbReference>
<accession>A0A9W7EHG0</accession>
<dbReference type="InterPro" id="IPR009057">
    <property type="entry name" value="Homeodomain-like_sf"/>
</dbReference>
<dbReference type="GO" id="GO:0000981">
    <property type="term" value="F:DNA-binding transcription factor activity, RNA polymerase II-specific"/>
    <property type="evidence" value="ECO:0007669"/>
    <property type="project" value="TreeGrafter"/>
</dbReference>
<dbReference type="PANTHER" id="PTHR45614">
    <property type="entry name" value="MYB PROTEIN-RELATED"/>
    <property type="match status" value="1"/>
</dbReference>
<dbReference type="InterPro" id="IPR050560">
    <property type="entry name" value="MYB_TF"/>
</dbReference>
<keyword evidence="5" id="KW-1185">Reference proteome</keyword>
<dbReference type="SUPFAM" id="SSF46689">
    <property type="entry name" value="Homeodomain-like"/>
    <property type="match status" value="1"/>
</dbReference>
<reference evidence="5" key="1">
    <citation type="journal article" date="2023" name="Commun. Biol.">
        <title>Genome analysis of Parmales, the sister group of diatoms, reveals the evolutionary specialization of diatoms from phago-mixotrophs to photoautotrophs.</title>
        <authorList>
            <person name="Ban H."/>
            <person name="Sato S."/>
            <person name="Yoshikawa S."/>
            <person name="Yamada K."/>
            <person name="Nakamura Y."/>
            <person name="Ichinomiya M."/>
            <person name="Sato N."/>
            <person name="Blanc-Mathieu R."/>
            <person name="Endo H."/>
            <person name="Kuwata A."/>
            <person name="Ogata H."/>
        </authorList>
    </citation>
    <scope>NUCLEOTIDE SEQUENCE [LARGE SCALE GENOMIC DNA]</scope>
    <source>
        <strain evidence="5">NIES 3701</strain>
    </source>
</reference>
<dbReference type="Pfam" id="PF00249">
    <property type="entry name" value="Myb_DNA-binding"/>
    <property type="match status" value="1"/>
</dbReference>
<feature type="domain" description="Myb-like" evidence="2">
    <location>
        <begin position="162"/>
        <end position="213"/>
    </location>
</feature>
<dbReference type="Proteomes" id="UP001165085">
    <property type="component" value="Unassembled WGS sequence"/>
</dbReference>
<name>A0A9W7EHG0_9STRA</name>
<dbReference type="EMBL" id="BRXY01000217">
    <property type="protein sequence ID" value="GMH78065.1"/>
    <property type="molecule type" value="Genomic_DNA"/>
</dbReference>
<evidence type="ECO:0000256" key="1">
    <source>
        <dbReference type="SAM" id="Phobius"/>
    </source>
</evidence>
<sequence length="259" mass="29223">MWTVTQDTSQAHFRITSTRSQINRHILLIMSLSFSVTLPLLTLLRFLLTTVPLLSSVPSSITLNPSLSSFPCVTSPTSPASPHSPEGVLGASLLSSLSNVQSFDLTDSKTKIPSPPPSEFTSYISLFTYATFLATSRHPRFYDHLNRPCMDLTGGTGTTCEWTIHDDGRLYEFVDEGKEWKEISEWTSLAGHLESKGYHRVGKQTRERYKNLLDPTLNTSLFTSSEDYTLFCLHKKYGSKWVQISKCMDRRSENSLKNR</sequence>
<keyword evidence="1" id="KW-0472">Membrane</keyword>
<feature type="domain" description="Myb-like" evidence="2">
    <location>
        <begin position="214"/>
        <end position="259"/>
    </location>
</feature>
<dbReference type="AlphaFoldDB" id="A0A9W7EHG0"/>
<dbReference type="InterPro" id="IPR001005">
    <property type="entry name" value="SANT/Myb"/>
</dbReference>
<dbReference type="GO" id="GO:0000978">
    <property type="term" value="F:RNA polymerase II cis-regulatory region sequence-specific DNA binding"/>
    <property type="evidence" value="ECO:0007669"/>
    <property type="project" value="TreeGrafter"/>
</dbReference>
<comment type="caution">
    <text evidence="4">The sequence shown here is derived from an EMBL/GenBank/DDBJ whole genome shotgun (WGS) entry which is preliminary data.</text>
</comment>
<dbReference type="GO" id="GO:0005634">
    <property type="term" value="C:nucleus"/>
    <property type="evidence" value="ECO:0007669"/>
    <property type="project" value="TreeGrafter"/>
</dbReference>
<gene>
    <name evidence="4" type="ORF">TrST_g12708</name>
</gene>
<evidence type="ECO:0000313" key="4">
    <source>
        <dbReference type="EMBL" id="GMH78065.1"/>
    </source>
</evidence>
<evidence type="ECO:0000259" key="3">
    <source>
        <dbReference type="PROSITE" id="PS51294"/>
    </source>
</evidence>
<feature type="transmembrane region" description="Helical" evidence="1">
    <location>
        <begin position="26"/>
        <end position="48"/>
    </location>
</feature>
<proteinExistence type="predicted"/>